<organism evidence="1">
    <name type="scientific">Anguilla anguilla</name>
    <name type="common">European freshwater eel</name>
    <name type="synonym">Muraena anguilla</name>
    <dbReference type="NCBI Taxonomy" id="7936"/>
    <lineage>
        <taxon>Eukaryota</taxon>
        <taxon>Metazoa</taxon>
        <taxon>Chordata</taxon>
        <taxon>Craniata</taxon>
        <taxon>Vertebrata</taxon>
        <taxon>Euteleostomi</taxon>
        <taxon>Actinopterygii</taxon>
        <taxon>Neopterygii</taxon>
        <taxon>Teleostei</taxon>
        <taxon>Anguilliformes</taxon>
        <taxon>Anguillidae</taxon>
        <taxon>Anguilla</taxon>
    </lineage>
</organism>
<name>A0A0E9WBE3_ANGAN</name>
<reference evidence="1" key="2">
    <citation type="journal article" date="2015" name="Fish Shellfish Immunol.">
        <title>Early steps in the European eel (Anguilla anguilla)-Vibrio vulnificus interaction in the gills: Role of the RtxA13 toxin.</title>
        <authorList>
            <person name="Callol A."/>
            <person name="Pajuelo D."/>
            <person name="Ebbesson L."/>
            <person name="Teles M."/>
            <person name="MacKenzie S."/>
            <person name="Amaro C."/>
        </authorList>
    </citation>
    <scope>NUCLEOTIDE SEQUENCE</scope>
</reference>
<evidence type="ECO:0000313" key="1">
    <source>
        <dbReference type="EMBL" id="JAH87682.1"/>
    </source>
</evidence>
<reference evidence="1" key="1">
    <citation type="submission" date="2014-11" db="EMBL/GenBank/DDBJ databases">
        <authorList>
            <person name="Amaro Gonzalez C."/>
        </authorList>
    </citation>
    <scope>NUCLEOTIDE SEQUENCE</scope>
</reference>
<dbReference type="EMBL" id="GBXM01020895">
    <property type="protein sequence ID" value="JAH87682.1"/>
    <property type="molecule type" value="Transcribed_RNA"/>
</dbReference>
<accession>A0A0E9WBE3</accession>
<dbReference type="AlphaFoldDB" id="A0A0E9WBE3"/>
<sequence length="37" mass="4379">MQWTVKVIIPSLQLSNTQMAVNTHLWIYKSFQKGKKM</sequence>
<proteinExistence type="predicted"/>
<protein>
    <submittedName>
        <fullName evidence="1">Uncharacterized protein</fullName>
    </submittedName>
</protein>